<keyword evidence="3" id="KW-0378">Hydrolase</keyword>
<dbReference type="Pfam" id="PF07463">
    <property type="entry name" value="NUMOD4"/>
    <property type="match status" value="1"/>
</dbReference>
<evidence type="ECO:0000259" key="1">
    <source>
        <dbReference type="Pfam" id="PF07463"/>
    </source>
</evidence>
<evidence type="ECO:0000313" key="3">
    <source>
        <dbReference type="EMBL" id="ANO57984.1"/>
    </source>
</evidence>
<keyword evidence="3" id="KW-0255">Endonuclease</keyword>
<feature type="domain" description="DNA endonuclease I-HmuI-like NUMOD-like" evidence="2">
    <location>
        <begin position="135"/>
        <end position="172"/>
    </location>
</feature>
<proteinExistence type="predicted"/>
<evidence type="ECO:0000313" key="4">
    <source>
        <dbReference type="Proteomes" id="UP000222183"/>
    </source>
</evidence>
<dbReference type="InterPro" id="IPR044925">
    <property type="entry name" value="His-Me_finger_sf"/>
</dbReference>
<dbReference type="InterPro" id="IPR054307">
    <property type="entry name" value="I-HmuI_NUMOD-like"/>
</dbReference>
<reference evidence="3 4" key="1">
    <citation type="journal article" date="2016" name="J. Dairy Sci.">
        <title>Characterization and adsorption of Lactobacillus virulent phage P1.</title>
        <authorList>
            <person name="Chen X."/>
            <person name="Xi Y."/>
            <person name="Zhang H."/>
            <person name="Wang Z."/>
            <person name="Fan M."/>
            <person name="Liu Y."/>
            <person name="Wu W."/>
        </authorList>
    </citation>
    <scope>NUCLEOTIDE SEQUENCE [LARGE SCALE GENOMIC DNA]</scope>
</reference>
<sequence length="203" mass="23491">MENEIWKTYPEIEWLQGSNLGRVRTLDHYVTGKDGRKQLIKGRVLKQHRHKNGYMYVSFRTGGKIVHALVHRVVASCFIDNPDSLPQVNHIDCNPANNLVDNLEWCDGFYNQQYVEKYGKSRGQRVIAINLTTCEILCFPSRMEAARQLGAYQQHITDVIKCKRKSHHGFWFACYNSQASESVRTKFGDSVARKVEKLLNEED</sequence>
<keyword evidence="3" id="KW-0540">Nuclease</keyword>
<dbReference type="GO" id="GO:0004519">
    <property type="term" value="F:endonuclease activity"/>
    <property type="evidence" value="ECO:0007669"/>
    <property type="project" value="UniProtKB-KW"/>
</dbReference>
<accession>A0A1S5RCT6</accession>
<dbReference type="Gene3D" id="3.90.75.20">
    <property type="match status" value="1"/>
</dbReference>
<dbReference type="InterPro" id="IPR036388">
    <property type="entry name" value="WH-like_DNA-bd_sf"/>
</dbReference>
<dbReference type="Proteomes" id="UP000222183">
    <property type="component" value="Segment"/>
</dbReference>
<feature type="domain" description="NUMOD4" evidence="1">
    <location>
        <begin position="4"/>
        <end position="60"/>
    </location>
</feature>
<dbReference type="SUPFAM" id="SSF54060">
    <property type="entry name" value="His-Me finger endonucleases"/>
    <property type="match status" value="1"/>
</dbReference>
<gene>
    <name evidence="3" type="ORF">LVP1_g055</name>
</gene>
<keyword evidence="4" id="KW-1185">Reference proteome</keyword>
<dbReference type="Gene3D" id="1.10.10.10">
    <property type="entry name" value="Winged helix-like DNA-binding domain superfamily/Winged helix DNA-binding domain"/>
    <property type="match status" value="1"/>
</dbReference>
<name>A0A1S5RCT6_9CAUD</name>
<organism evidence="3 4">
    <name type="scientific">Lactobacillus phage P1</name>
    <dbReference type="NCBI Taxonomy" id="1846168"/>
    <lineage>
        <taxon>Viruses</taxon>
        <taxon>Duplodnaviria</taxon>
        <taxon>Heunggongvirae</taxon>
        <taxon>Uroviricota</taxon>
        <taxon>Caudoviricetes</taxon>
        <taxon>Tybeckvirinae</taxon>
        <taxon>Maenadvirus</taxon>
        <taxon>Maenadvirus P1</taxon>
    </lineage>
</organism>
<protein>
    <submittedName>
        <fullName evidence="3">HNH homing endonuclease</fullName>
    </submittedName>
</protein>
<dbReference type="EMBL" id="KX223815">
    <property type="protein sequence ID" value="ANO57984.1"/>
    <property type="molecule type" value="Genomic_DNA"/>
</dbReference>
<dbReference type="GO" id="GO:0016788">
    <property type="term" value="F:hydrolase activity, acting on ester bonds"/>
    <property type="evidence" value="ECO:0007669"/>
    <property type="project" value="InterPro"/>
</dbReference>
<dbReference type="InterPro" id="IPR010902">
    <property type="entry name" value="NUMOD4"/>
</dbReference>
<dbReference type="Pfam" id="PF22083">
    <property type="entry name" value="I-HmuI_NUMOD-like"/>
    <property type="match status" value="1"/>
</dbReference>
<evidence type="ECO:0000259" key="2">
    <source>
        <dbReference type="Pfam" id="PF22083"/>
    </source>
</evidence>
<dbReference type="SUPFAM" id="SSF64496">
    <property type="entry name" value="DNA-binding domain of intron-encoded endonucleases"/>
    <property type="match status" value="1"/>
</dbReference>